<evidence type="ECO:0000313" key="2">
    <source>
        <dbReference type="EMBL" id="KAL2842406.1"/>
    </source>
</evidence>
<gene>
    <name evidence="2" type="ORF">BJY01DRAFT_216522</name>
</gene>
<name>A0ABR4JQU8_9EURO</name>
<protein>
    <recommendedName>
        <fullName evidence="4">F-box domain-containing protein</fullName>
    </recommendedName>
</protein>
<keyword evidence="3" id="KW-1185">Reference proteome</keyword>
<feature type="region of interest" description="Disordered" evidence="1">
    <location>
        <begin position="415"/>
        <end position="438"/>
    </location>
</feature>
<organism evidence="2 3">
    <name type="scientific">Aspergillus pseudoustus</name>
    <dbReference type="NCBI Taxonomy" id="1810923"/>
    <lineage>
        <taxon>Eukaryota</taxon>
        <taxon>Fungi</taxon>
        <taxon>Dikarya</taxon>
        <taxon>Ascomycota</taxon>
        <taxon>Pezizomycotina</taxon>
        <taxon>Eurotiomycetes</taxon>
        <taxon>Eurotiomycetidae</taxon>
        <taxon>Eurotiales</taxon>
        <taxon>Aspergillaceae</taxon>
        <taxon>Aspergillus</taxon>
        <taxon>Aspergillus subgen. Nidulantes</taxon>
    </lineage>
</organism>
<evidence type="ECO:0000313" key="3">
    <source>
        <dbReference type="Proteomes" id="UP001610446"/>
    </source>
</evidence>
<evidence type="ECO:0008006" key="4">
    <source>
        <dbReference type="Google" id="ProtNLM"/>
    </source>
</evidence>
<dbReference type="Proteomes" id="UP001610446">
    <property type="component" value="Unassembled WGS sequence"/>
</dbReference>
<evidence type="ECO:0000256" key="1">
    <source>
        <dbReference type="SAM" id="MobiDB-lite"/>
    </source>
</evidence>
<proteinExistence type="predicted"/>
<sequence>MDSSKAEADWTIKSDMDSPLLQLPTELLLSIFKLLPSSVKHLFALSCRRLHFMFADLCPDLNLNSKNLVRRELARDGFSFRYCAYCNGCRSVHTLKFFSPEQLEQPPARRLCSASTKQIWAEPGKNYSFEDFQGTKRRLIPNAIPNKLPGTNCATIMYLFLESRVWMHTDPRETMWSNSLEQYAICASYDVLALPDAKEATKLEMSRILQGFDIPTCPHTRLGDTIVSKSYVPSRHCVLESTENLAVWIGKIETKGQHARCQFPGCKTVFRWSCTPSPKREGWKTVSIHIKRYLGTLLSPVNPTWMAQAAIIPNEARLEAYWNTCHEWKGVNMAIEEQRYERELQSQHGLLRKADEIEFGQLRRENDFLRHPHRSERYPRQVLGYPSELLDAKQPSDELPATTLLLKETGNGELKQVHSAPHVSNDSPDKSIPSHSKHAHDANKTVWTLRPDEELFTAQFTAEDVLKSIDNHARFDRLFDDHRAIAPWGRGIERFIWGGSDCLTYGNGLFGMMGVPYYVLAPKIRWLSNQLYRLPRSVKRRILKYDETENRVTY</sequence>
<accession>A0ABR4JQU8</accession>
<reference evidence="2 3" key="1">
    <citation type="submission" date="2024-07" db="EMBL/GenBank/DDBJ databases">
        <title>Section-level genome sequencing and comparative genomics of Aspergillus sections Usti and Cavernicolus.</title>
        <authorList>
            <consortium name="Lawrence Berkeley National Laboratory"/>
            <person name="Nybo J.L."/>
            <person name="Vesth T.C."/>
            <person name="Theobald S."/>
            <person name="Frisvad J.C."/>
            <person name="Larsen T.O."/>
            <person name="Kjaerboelling I."/>
            <person name="Rothschild-Mancinelli K."/>
            <person name="Lyhne E.K."/>
            <person name="Kogle M.E."/>
            <person name="Barry K."/>
            <person name="Clum A."/>
            <person name="Na H."/>
            <person name="Ledsgaard L."/>
            <person name="Lin J."/>
            <person name="Lipzen A."/>
            <person name="Kuo A."/>
            <person name="Riley R."/>
            <person name="Mondo S."/>
            <person name="Labutti K."/>
            <person name="Haridas S."/>
            <person name="Pangalinan J."/>
            <person name="Salamov A.A."/>
            <person name="Simmons B.A."/>
            <person name="Magnuson J.K."/>
            <person name="Chen J."/>
            <person name="Drula E."/>
            <person name="Henrissat B."/>
            <person name="Wiebenga A."/>
            <person name="Lubbers R.J."/>
            <person name="Gomes A.C."/>
            <person name="Makela M.R."/>
            <person name="Stajich J."/>
            <person name="Grigoriev I.V."/>
            <person name="Mortensen U.H."/>
            <person name="De Vries R.P."/>
            <person name="Baker S.E."/>
            <person name="Andersen M.R."/>
        </authorList>
    </citation>
    <scope>NUCLEOTIDE SEQUENCE [LARGE SCALE GENOMIC DNA]</scope>
    <source>
        <strain evidence="2 3">CBS 123904</strain>
    </source>
</reference>
<dbReference type="EMBL" id="JBFXLU010000099">
    <property type="protein sequence ID" value="KAL2842406.1"/>
    <property type="molecule type" value="Genomic_DNA"/>
</dbReference>
<comment type="caution">
    <text evidence="2">The sequence shown here is derived from an EMBL/GenBank/DDBJ whole genome shotgun (WGS) entry which is preliminary data.</text>
</comment>